<dbReference type="AlphaFoldDB" id="A0A7K1GJY6"/>
<keyword evidence="3" id="KW-1185">Reference proteome</keyword>
<dbReference type="EMBL" id="WMJY01000006">
    <property type="protein sequence ID" value="MTH29136.1"/>
    <property type="molecule type" value="Genomic_DNA"/>
</dbReference>
<evidence type="ECO:0000313" key="2">
    <source>
        <dbReference type="EMBL" id="MTH29136.1"/>
    </source>
</evidence>
<dbReference type="RefSeq" id="WP_155035115.1">
    <property type="nucleotide sequence ID" value="NZ_JBHTIG010000011.1"/>
</dbReference>
<accession>A0A7K1GJY6</accession>
<evidence type="ECO:0000313" key="3">
    <source>
        <dbReference type="Proteomes" id="UP000488936"/>
    </source>
</evidence>
<reference evidence="2 3" key="1">
    <citation type="journal article" date="2006" name="Int. J. Syst. Evol. Microbiol.">
        <title>Myroides pelagicus sp. nov., isolated from seawater in Thailand.</title>
        <authorList>
            <person name="Yoon J."/>
            <person name="Maneerat S."/>
            <person name="Kawai F."/>
            <person name="Yokota A."/>
        </authorList>
    </citation>
    <scope>NUCLEOTIDE SEQUENCE [LARGE SCALE GENOMIC DNA]</scope>
    <source>
        <strain evidence="2 3">SM1T</strain>
    </source>
</reference>
<dbReference type="Proteomes" id="UP000488936">
    <property type="component" value="Unassembled WGS sequence"/>
</dbReference>
<protein>
    <submittedName>
        <fullName evidence="2">Uncharacterized protein</fullName>
    </submittedName>
</protein>
<organism evidence="2 3">
    <name type="scientific">Myroides pelagicus</name>
    <dbReference type="NCBI Taxonomy" id="270914"/>
    <lineage>
        <taxon>Bacteria</taxon>
        <taxon>Pseudomonadati</taxon>
        <taxon>Bacteroidota</taxon>
        <taxon>Flavobacteriia</taxon>
        <taxon>Flavobacteriales</taxon>
        <taxon>Flavobacteriaceae</taxon>
        <taxon>Myroides</taxon>
    </lineage>
</organism>
<name>A0A7K1GJY6_9FLAO</name>
<comment type="caution">
    <text evidence="2">The sequence shown here is derived from an EMBL/GenBank/DDBJ whole genome shotgun (WGS) entry which is preliminary data.</text>
</comment>
<keyword evidence="1" id="KW-0732">Signal</keyword>
<dbReference type="OrthoDB" id="1247310at2"/>
<evidence type="ECO:0000256" key="1">
    <source>
        <dbReference type="SAM" id="SignalP"/>
    </source>
</evidence>
<gene>
    <name evidence="2" type="ORF">GJV77_04275</name>
</gene>
<feature type="signal peptide" evidence="1">
    <location>
        <begin position="1"/>
        <end position="20"/>
    </location>
</feature>
<sequence>MKKYIIICTALFGMSFLGHAQVGIGTKNPSPSALLEVTSKDGNQGVILLKIALTSLTSFAPSMDKDKEGRDMKVDPRNLGLIVYNTTVNKTAGLSAGFYYWTGATWTKVTDTELLKTTITEEIKKVVPTEDKGKSSFVIFNKDAAEGNGKGVFFTVEKTANEVPVISAVDFKSLVERDETATKIQKRDGAEVFTDATT</sequence>
<proteinExistence type="predicted"/>
<feature type="chain" id="PRO_5029562413" evidence="1">
    <location>
        <begin position="21"/>
        <end position="198"/>
    </location>
</feature>